<name>A0A420XKK2_9ACTN</name>
<keyword evidence="3" id="KW-1003">Cell membrane</keyword>
<feature type="transmembrane region" description="Helical" evidence="7">
    <location>
        <begin position="177"/>
        <end position="201"/>
    </location>
</feature>
<feature type="transmembrane region" description="Helical" evidence="7">
    <location>
        <begin position="213"/>
        <end position="234"/>
    </location>
</feature>
<keyword evidence="6 7" id="KW-0472">Membrane</keyword>
<dbReference type="Pfam" id="PF13520">
    <property type="entry name" value="AA_permease_2"/>
    <property type="match status" value="1"/>
</dbReference>
<keyword evidence="5 7" id="KW-1133">Transmembrane helix</keyword>
<dbReference type="AlphaFoldDB" id="A0A420XKK2"/>
<dbReference type="PANTHER" id="PTHR42770:SF15">
    <property type="entry name" value="GLUTAMATE_GAMMA-AMINOBUTYRATE ANTIPORTER-RELATED"/>
    <property type="match status" value="1"/>
</dbReference>
<comment type="subcellular location">
    <subcellularLocation>
        <location evidence="1">Cell membrane</location>
        <topology evidence="1">Multi-pass membrane protein</topology>
    </subcellularLocation>
</comment>
<accession>A0A420XKK2</accession>
<dbReference type="PIRSF" id="PIRSF006060">
    <property type="entry name" value="AA_transporter"/>
    <property type="match status" value="1"/>
</dbReference>
<dbReference type="InParanoid" id="A0A420XKK2"/>
<evidence type="ECO:0000313" key="8">
    <source>
        <dbReference type="EMBL" id="RKS68038.1"/>
    </source>
</evidence>
<protein>
    <submittedName>
        <fullName evidence="8">Amino acid transporter</fullName>
    </submittedName>
</protein>
<dbReference type="EMBL" id="RBWV01000017">
    <property type="protein sequence ID" value="RKS68038.1"/>
    <property type="molecule type" value="Genomic_DNA"/>
</dbReference>
<evidence type="ECO:0000256" key="7">
    <source>
        <dbReference type="SAM" id="Phobius"/>
    </source>
</evidence>
<evidence type="ECO:0000256" key="3">
    <source>
        <dbReference type="ARBA" id="ARBA00022475"/>
    </source>
</evidence>
<keyword evidence="2" id="KW-0813">Transport</keyword>
<keyword evidence="9" id="KW-1185">Reference proteome</keyword>
<dbReference type="OrthoDB" id="3170677at2"/>
<dbReference type="RefSeq" id="WP_121195173.1">
    <property type="nucleotide sequence ID" value="NZ_RBWV01000017.1"/>
</dbReference>
<feature type="transmembrane region" description="Helical" evidence="7">
    <location>
        <begin position="375"/>
        <end position="395"/>
    </location>
</feature>
<feature type="transmembrane region" description="Helical" evidence="7">
    <location>
        <begin position="441"/>
        <end position="465"/>
    </location>
</feature>
<dbReference type="InterPro" id="IPR050367">
    <property type="entry name" value="APC_superfamily"/>
</dbReference>
<feature type="transmembrane region" description="Helical" evidence="7">
    <location>
        <begin position="123"/>
        <end position="141"/>
    </location>
</feature>
<dbReference type="GO" id="GO:0022857">
    <property type="term" value="F:transmembrane transporter activity"/>
    <property type="evidence" value="ECO:0007669"/>
    <property type="project" value="InterPro"/>
</dbReference>
<feature type="transmembrane region" description="Helical" evidence="7">
    <location>
        <begin position="41"/>
        <end position="60"/>
    </location>
</feature>
<dbReference type="Proteomes" id="UP000281955">
    <property type="component" value="Unassembled WGS sequence"/>
</dbReference>
<comment type="caution">
    <text evidence="8">The sequence shown here is derived from an EMBL/GenBank/DDBJ whole genome shotgun (WGS) entry which is preliminary data.</text>
</comment>
<reference evidence="8 9" key="1">
    <citation type="submission" date="2018-10" db="EMBL/GenBank/DDBJ databases">
        <title>Genomic Encyclopedia of Archaeal and Bacterial Type Strains, Phase II (KMG-II): from individual species to whole genera.</title>
        <authorList>
            <person name="Goeker M."/>
        </authorList>
    </citation>
    <scope>NUCLEOTIDE SEQUENCE [LARGE SCALE GENOMIC DNA]</scope>
    <source>
        <strain evidence="8 9">RP-AC37</strain>
    </source>
</reference>
<feature type="transmembrane region" description="Helical" evidence="7">
    <location>
        <begin position="485"/>
        <end position="508"/>
    </location>
</feature>
<evidence type="ECO:0000256" key="6">
    <source>
        <dbReference type="ARBA" id="ARBA00023136"/>
    </source>
</evidence>
<sequence>MSEALRSGRKSTTLTVHHAPATADAAAEKAKLQKHFGRADIFFFLVCTLVGVDGLGTLATQGGAGFTWLVVSVLLFAVPSAMLLAELGAGFTDEGGPYVWVRMAFGHLAGAVNNFFYWVTNPVWMGGTLVATALSGLVVFFNGEADYSTTTTVLLGIPFIWLGVLFAVLSFRVGKWVATIGAIARFLLLGFFSITVVGYGVRHGFHGIRAGGFKPDFSSFVALVPLILFSLVGFELPSAAGEEMQDAKRDVPAGIAKSVIATGLLYGLPVLGILLVLPEDQATGLAGFPQALKQSLTIFGGSVSTGADGAVTVSLSAGAEAIGWVMGLLIVVVAFTSGLTWIMGSDRTLAVSCYDGAGPRWFGAFSERFGTPVRVNILSGVVSTAVFVATLSITGGNAAKFFNVALGLAISTTLISYLGIFPAAWRLRGQRADDGGYRAPWIGVTTVVSMAFIVFCTVELLFPGLGDGWFAEDYRPEEWASDERWSYLLTEAVPLAAFIAIAVGFWWAGARHRRNEVVVLPEARRP</sequence>
<organism evidence="8 9">
    <name type="scientific">Motilibacter peucedani</name>
    <dbReference type="NCBI Taxonomy" id="598650"/>
    <lineage>
        <taxon>Bacteria</taxon>
        <taxon>Bacillati</taxon>
        <taxon>Actinomycetota</taxon>
        <taxon>Actinomycetes</taxon>
        <taxon>Motilibacterales</taxon>
        <taxon>Motilibacteraceae</taxon>
        <taxon>Motilibacter</taxon>
    </lineage>
</organism>
<evidence type="ECO:0000313" key="9">
    <source>
        <dbReference type="Proteomes" id="UP000281955"/>
    </source>
</evidence>
<evidence type="ECO:0000256" key="2">
    <source>
        <dbReference type="ARBA" id="ARBA00022448"/>
    </source>
</evidence>
<gene>
    <name evidence="8" type="ORF">CLV35_3945</name>
</gene>
<evidence type="ECO:0000256" key="4">
    <source>
        <dbReference type="ARBA" id="ARBA00022692"/>
    </source>
</evidence>
<dbReference type="PANTHER" id="PTHR42770">
    <property type="entry name" value="AMINO ACID TRANSPORTER-RELATED"/>
    <property type="match status" value="1"/>
</dbReference>
<dbReference type="InterPro" id="IPR002293">
    <property type="entry name" value="AA/rel_permease1"/>
</dbReference>
<feature type="transmembrane region" description="Helical" evidence="7">
    <location>
        <begin position="153"/>
        <end position="171"/>
    </location>
</feature>
<feature type="transmembrane region" description="Helical" evidence="7">
    <location>
        <begin position="254"/>
        <end position="276"/>
    </location>
</feature>
<feature type="transmembrane region" description="Helical" evidence="7">
    <location>
        <begin position="401"/>
        <end position="420"/>
    </location>
</feature>
<keyword evidence="4 7" id="KW-0812">Transmembrane</keyword>
<dbReference type="Gene3D" id="1.20.1740.10">
    <property type="entry name" value="Amino acid/polyamine transporter I"/>
    <property type="match status" value="1"/>
</dbReference>
<feature type="transmembrane region" description="Helical" evidence="7">
    <location>
        <begin position="66"/>
        <end position="87"/>
    </location>
</feature>
<evidence type="ECO:0000256" key="1">
    <source>
        <dbReference type="ARBA" id="ARBA00004651"/>
    </source>
</evidence>
<feature type="transmembrane region" description="Helical" evidence="7">
    <location>
        <begin position="321"/>
        <end position="342"/>
    </location>
</feature>
<evidence type="ECO:0000256" key="5">
    <source>
        <dbReference type="ARBA" id="ARBA00022989"/>
    </source>
</evidence>
<proteinExistence type="predicted"/>
<dbReference type="GO" id="GO:0005886">
    <property type="term" value="C:plasma membrane"/>
    <property type="evidence" value="ECO:0007669"/>
    <property type="project" value="UniProtKB-SubCell"/>
</dbReference>